<gene>
    <name evidence="2" type="ORF">BSL78_01263</name>
</gene>
<keyword evidence="1" id="KW-0472">Membrane</keyword>
<keyword evidence="1" id="KW-0812">Transmembrane</keyword>
<reference evidence="2 3" key="1">
    <citation type="journal article" date="2017" name="PLoS Biol.">
        <title>The sea cucumber genome provides insights into morphological evolution and visceral regeneration.</title>
        <authorList>
            <person name="Zhang X."/>
            <person name="Sun L."/>
            <person name="Yuan J."/>
            <person name="Sun Y."/>
            <person name="Gao Y."/>
            <person name="Zhang L."/>
            <person name="Li S."/>
            <person name="Dai H."/>
            <person name="Hamel J.F."/>
            <person name="Liu C."/>
            <person name="Yu Y."/>
            <person name="Liu S."/>
            <person name="Lin W."/>
            <person name="Guo K."/>
            <person name="Jin S."/>
            <person name="Xu P."/>
            <person name="Storey K.B."/>
            <person name="Huan P."/>
            <person name="Zhang T."/>
            <person name="Zhou Y."/>
            <person name="Zhang J."/>
            <person name="Lin C."/>
            <person name="Li X."/>
            <person name="Xing L."/>
            <person name="Huo D."/>
            <person name="Sun M."/>
            <person name="Wang L."/>
            <person name="Mercier A."/>
            <person name="Li F."/>
            <person name="Yang H."/>
            <person name="Xiang J."/>
        </authorList>
    </citation>
    <scope>NUCLEOTIDE SEQUENCE [LARGE SCALE GENOMIC DNA]</scope>
    <source>
        <strain evidence="2">Shaxun</strain>
        <tissue evidence="2">Muscle</tissue>
    </source>
</reference>
<dbReference type="AlphaFoldDB" id="A0A2G8LNH6"/>
<keyword evidence="1" id="KW-1133">Transmembrane helix</keyword>
<dbReference type="Gene3D" id="3.40.50.300">
    <property type="entry name" value="P-loop containing nucleotide triphosphate hydrolases"/>
    <property type="match status" value="1"/>
</dbReference>
<dbReference type="InterPro" id="IPR052654">
    <property type="entry name" value="CS_Sulfotransferase"/>
</dbReference>
<dbReference type="GO" id="GO:0019319">
    <property type="term" value="P:hexose biosynthetic process"/>
    <property type="evidence" value="ECO:0007669"/>
    <property type="project" value="TreeGrafter"/>
</dbReference>
<name>A0A2G8LNH6_STIJA</name>
<dbReference type="GO" id="GO:0050659">
    <property type="term" value="F:N-acetylgalactosamine 4-sulfate 6-O-sulfotransferase activity"/>
    <property type="evidence" value="ECO:0007669"/>
    <property type="project" value="TreeGrafter"/>
</dbReference>
<accession>A0A2G8LNH6</accession>
<protein>
    <submittedName>
        <fullName evidence="2">Putative carbohydrate sulfotransferase 15-like</fullName>
    </submittedName>
</protein>
<keyword evidence="2" id="KW-0808">Transferase</keyword>
<dbReference type="PANTHER" id="PTHR15723">
    <property type="entry name" value="CARBOHYDRATE SULFOTRANSFERASE 15"/>
    <property type="match status" value="1"/>
</dbReference>
<organism evidence="2 3">
    <name type="scientific">Stichopus japonicus</name>
    <name type="common">Sea cucumber</name>
    <dbReference type="NCBI Taxonomy" id="307972"/>
    <lineage>
        <taxon>Eukaryota</taxon>
        <taxon>Metazoa</taxon>
        <taxon>Echinodermata</taxon>
        <taxon>Eleutherozoa</taxon>
        <taxon>Echinozoa</taxon>
        <taxon>Holothuroidea</taxon>
        <taxon>Aspidochirotacea</taxon>
        <taxon>Aspidochirotida</taxon>
        <taxon>Stichopodidae</taxon>
        <taxon>Apostichopus</taxon>
    </lineage>
</organism>
<evidence type="ECO:0000313" key="2">
    <source>
        <dbReference type="EMBL" id="PIK61808.1"/>
    </source>
</evidence>
<evidence type="ECO:0000256" key="1">
    <source>
        <dbReference type="SAM" id="Phobius"/>
    </source>
</evidence>
<evidence type="ECO:0000313" key="3">
    <source>
        <dbReference type="Proteomes" id="UP000230750"/>
    </source>
</evidence>
<keyword evidence="3" id="KW-1185">Reference proteome</keyword>
<dbReference type="InterPro" id="IPR027417">
    <property type="entry name" value="P-loop_NTPase"/>
</dbReference>
<dbReference type="SUPFAM" id="SSF52540">
    <property type="entry name" value="P-loop containing nucleoside triphosphate hydrolases"/>
    <property type="match status" value="1"/>
</dbReference>
<dbReference type="PANTHER" id="PTHR15723:SF0">
    <property type="entry name" value="CARBOHYDRATE SULFOTRANSFERASE 15"/>
    <property type="match status" value="1"/>
</dbReference>
<dbReference type="EMBL" id="MRZV01000024">
    <property type="protein sequence ID" value="PIK61808.1"/>
    <property type="molecule type" value="Genomic_DNA"/>
</dbReference>
<dbReference type="OrthoDB" id="8068875at2759"/>
<proteinExistence type="predicted"/>
<dbReference type="Proteomes" id="UP000230750">
    <property type="component" value="Unassembled WGS sequence"/>
</dbReference>
<comment type="caution">
    <text evidence="2">The sequence shown here is derived from an EMBL/GenBank/DDBJ whole genome shotgun (WGS) entry which is preliminary data.</text>
</comment>
<dbReference type="STRING" id="307972.A0A2G8LNH6"/>
<feature type="transmembrane region" description="Helical" evidence="1">
    <location>
        <begin position="39"/>
        <end position="61"/>
    </location>
</feature>
<sequence length="316" mass="36950">MIGRPYLQEVKNCPCVYPIHLQLVKNSTLSDCAEFLKNWLASTITFGCLMLTVICFVNYTLTRKESKLHVAYPGSTISNEQLFRVHAIPLFRETNSSLVKDDDSDTKGPPQRQRIPKRRWERHLQQVLDGFPVNFSSEFRNPCWYEGTELQCVPYFYQLGSYKCGTTDLWDKLIQHPDVLPVAKEPHWWAWRRLGYTNTPIHKDLVLHIRNETGQDDDSSVQWYLNLYKNQSVEQIQKNPKLIFGDASISNLWGLGIYNWKRHFPNQTDPPVFLSDLIHAVQPTAKITVTLRDPVEKYFQYIRSQKRNSFALKNKN</sequence>